<dbReference type="InterPro" id="IPR006311">
    <property type="entry name" value="TAT_signal"/>
</dbReference>
<keyword evidence="1" id="KW-0732">Signal</keyword>
<dbReference type="KEGG" id="nano:G5V58_11395"/>
<feature type="chain" id="PRO_5026166176" evidence="1">
    <location>
        <begin position="33"/>
        <end position="229"/>
    </location>
</feature>
<accession>A0A6G6WDQ5</accession>
<sequence>MTTRRALRTLASIALGGLGLVAGLLVAPPAGAAGPPVTAPDAAAVYQGNVVAVLPVQNDHDPDNELLTVCRLGTEHYRGIDVGSFGDEVDISVRPSTSPGVYTFTYYTCDFQTLVPGTISLTVERLPKIKVRPDGRGQIKVKNPFDFKIRFLYGSFDEAAPDAKALINPGATVTLPVERTSIDWTAYNRKGTVFCGTGTVKGIRLRAQARPAAGVPLSDRLARAWRTAG</sequence>
<evidence type="ECO:0000313" key="3">
    <source>
        <dbReference type="Proteomes" id="UP000502996"/>
    </source>
</evidence>
<dbReference type="Proteomes" id="UP000502996">
    <property type="component" value="Chromosome"/>
</dbReference>
<evidence type="ECO:0000256" key="1">
    <source>
        <dbReference type="SAM" id="SignalP"/>
    </source>
</evidence>
<reference evidence="2 3" key="1">
    <citation type="submission" date="2020-02" db="EMBL/GenBank/DDBJ databases">
        <title>Full genome sequence of Nocardioides sp. R-3366.</title>
        <authorList>
            <person name="Im W.-T."/>
        </authorList>
    </citation>
    <scope>NUCLEOTIDE SEQUENCE [LARGE SCALE GENOMIC DNA]</scope>
    <source>
        <strain evidence="2 3">R-3366</strain>
    </source>
</reference>
<protein>
    <submittedName>
        <fullName evidence="2">Uncharacterized protein</fullName>
    </submittedName>
</protein>
<organism evidence="2 3">
    <name type="scientific">Nocardioides anomalus</name>
    <dbReference type="NCBI Taxonomy" id="2712223"/>
    <lineage>
        <taxon>Bacteria</taxon>
        <taxon>Bacillati</taxon>
        <taxon>Actinomycetota</taxon>
        <taxon>Actinomycetes</taxon>
        <taxon>Propionibacteriales</taxon>
        <taxon>Nocardioidaceae</taxon>
        <taxon>Nocardioides</taxon>
    </lineage>
</organism>
<dbReference type="AlphaFoldDB" id="A0A6G6WDQ5"/>
<proteinExistence type="predicted"/>
<keyword evidence="3" id="KW-1185">Reference proteome</keyword>
<dbReference type="RefSeq" id="WP_165232488.1">
    <property type="nucleotide sequence ID" value="NZ_CP049257.1"/>
</dbReference>
<feature type="signal peptide" evidence="1">
    <location>
        <begin position="1"/>
        <end position="32"/>
    </location>
</feature>
<name>A0A6G6WDQ5_9ACTN</name>
<dbReference type="PROSITE" id="PS51318">
    <property type="entry name" value="TAT"/>
    <property type="match status" value="1"/>
</dbReference>
<evidence type="ECO:0000313" key="2">
    <source>
        <dbReference type="EMBL" id="QIG43283.1"/>
    </source>
</evidence>
<dbReference type="EMBL" id="CP049257">
    <property type="protein sequence ID" value="QIG43283.1"/>
    <property type="molecule type" value="Genomic_DNA"/>
</dbReference>
<gene>
    <name evidence="2" type="ORF">G5V58_11395</name>
</gene>